<protein>
    <submittedName>
        <fullName evidence="2">Uncharacterized protein</fullName>
    </submittedName>
</protein>
<organism evidence="2 3">
    <name type="scientific">Streptomyces poriferorum</name>
    <dbReference type="NCBI Taxonomy" id="2798799"/>
    <lineage>
        <taxon>Bacteria</taxon>
        <taxon>Bacillati</taxon>
        <taxon>Actinomycetota</taxon>
        <taxon>Actinomycetes</taxon>
        <taxon>Kitasatosporales</taxon>
        <taxon>Streptomycetaceae</taxon>
        <taxon>Streptomyces</taxon>
    </lineage>
</organism>
<evidence type="ECO:0000256" key="1">
    <source>
        <dbReference type="SAM" id="MobiDB-lite"/>
    </source>
</evidence>
<gene>
    <name evidence="2" type="ORF">P8A19_35360</name>
</gene>
<dbReference type="Proteomes" id="UP001235744">
    <property type="component" value="Chromosome"/>
</dbReference>
<feature type="region of interest" description="Disordered" evidence="1">
    <location>
        <begin position="1"/>
        <end position="24"/>
    </location>
</feature>
<evidence type="ECO:0000313" key="2">
    <source>
        <dbReference type="EMBL" id="WLQ60377.1"/>
    </source>
</evidence>
<accession>A0ABY9IYI4</accession>
<dbReference type="RefSeq" id="WP_306069340.1">
    <property type="nucleotide sequence ID" value="NZ_CP120988.1"/>
</dbReference>
<keyword evidence="3" id="KW-1185">Reference proteome</keyword>
<name>A0ABY9IYI4_9ACTN</name>
<sequence length="193" mass="21632">MPEPTTSTEIETRDSQILRAANNDSNEWDDTTWAAWFRAAERAHRDGGEKRRPLVDKVGEQQARITELEAELAKYVGNEPTIADEMAYLRRCLNAVHDVCDQAEKQATRWEQPLPVPDWVAIVREAADGVREDDPDDNRRRLYVDGGGNGWISTCVEDGVEHVVPVQPAAVVDESVEEIAAENGGLHEIGRCW</sequence>
<reference evidence="2 3" key="1">
    <citation type="submission" date="2023-03" db="EMBL/GenBank/DDBJ databases">
        <title>Isolation and description of six Streptomyces strains from soil environments, able to metabolize different microbial glucans.</title>
        <authorList>
            <person name="Widen T."/>
            <person name="Larsbrink J."/>
        </authorList>
    </citation>
    <scope>NUCLEOTIDE SEQUENCE [LARGE SCALE GENOMIC DNA]</scope>
    <source>
        <strain evidence="2 3">Alt2</strain>
    </source>
</reference>
<evidence type="ECO:0000313" key="3">
    <source>
        <dbReference type="Proteomes" id="UP001235744"/>
    </source>
</evidence>
<proteinExistence type="predicted"/>
<dbReference type="EMBL" id="CP120988">
    <property type="protein sequence ID" value="WLQ60377.1"/>
    <property type="molecule type" value="Genomic_DNA"/>
</dbReference>